<name>A0ABT4A2S9_9BACT</name>
<dbReference type="PRINTS" id="PR00111">
    <property type="entry name" value="ABHYDROLASE"/>
</dbReference>
<evidence type="ECO:0000313" key="2">
    <source>
        <dbReference type="EMBL" id="MCY1075957.1"/>
    </source>
</evidence>
<protein>
    <submittedName>
        <fullName evidence="2">Lysophospholipase</fullName>
    </submittedName>
</protein>
<dbReference type="InterPro" id="IPR029058">
    <property type="entry name" value="AB_hydrolase_fold"/>
</dbReference>
<dbReference type="Gene3D" id="3.40.50.1820">
    <property type="entry name" value="alpha/beta hydrolase"/>
    <property type="match status" value="1"/>
</dbReference>
<dbReference type="RefSeq" id="WP_267534868.1">
    <property type="nucleotide sequence ID" value="NZ_JAPNKA010000001.1"/>
</dbReference>
<dbReference type="InterPro" id="IPR051044">
    <property type="entry name" value="MAG_DAG_Lipase"/>
</dbReference>
<dbReference type="InterPro" id="IPR022742">
    <property type="entry name" value="Hydrolase_4"/>
</dbReference>
<proteinExistence type="predicted"/>
<dbReference type="InterPro" id="IPR000073">
    <property type="entry name" value="AB_hydrolase_1"/>
</dbReference>
<dbReference type="Pfam" id="PF12146">
    <property type="entry name" value="Hydrolase_4"/>
    <property type="match status" value="1"/>
</dbReference>
<gene>
    <name evidence="2" type="ORF">OV287_15895</name>
</gene>
<evidence type="ECO:0000313" key="3">
    <source>
        <dbReference type="Proteomes" id="UP001207654"/>
    </source>
</evidence>
<dbReference type="SUPFAM" id="SSF53474">
    <property type="entry name" value="alpha/beta-Hydrolases"/>
    <property type="match status" value="1"/>
</dbReference>
<reference evidence="2 3" key="1">
    <citation type="submission" date="2022-11" db="EMBL/GenBank/DDBJ databases">
        <title>Minimal conservation of predation-associated metabolite biosynthetic gene clusters underscores biosynthetic potential of Myxococcota including descriptions for ten novel species: Archangium lansinium sp. nov., Myxococcus landrumus sp. nov., Nannocystis bai.</title>
        <authorList>
            <person name="Ahearne A."/>
            <person name="Stevens C."/>
            <person name="Phillips K."/>
        </authorList>
    </citation>
    <scope>NUCLEOTIDE SEQUENCE [LARGE SCALE GENOMIC DNA]</scope>
    <source>
        <strain evidence="2 3">MIWBW</strain>
    </source>
</reference>
<accession>A0ABT4A2S9</accession>
<dbReference type="EMBL" id="JAPNKA010000001">
    <property type="protein sequence ID" value="MCY1075957.1"/>
    <property type="molecule type" value="Genomic_DNA"/>
</dbReference>
<dbReference type="Proteomes" id="UP001207654">
    <property type="component" value="Unassembled WGS sequence"/>
</dbReference>
<feature type="domain" description="Serine aminopeptidase S33" evidence="1">
    <location>
        <begin position="27"/>
        <end position="262"/>
    </location>
</feature>
<evidence type="ECO:0000259" key="1">
    <source>
        <dbReference type="Pfam" id="PF12146"/>
    </source>
</evidence>
<sequence length="292" mass="32533">MVMQHVEETVESAGGLRLYYQAWRPPQEPRAVVAIIHGIGEHSGRFRNLVNYLTARGHAVYALDLRGHGRSPGQRGHLLSWSEYREDVRAFLAKVSAREPGRPLFAYGHSMGGLITLDYVLRHPEGLSGTIISGPPFESVGVATPLLVLSARVLSLIWPVFALEVPLEPEALCRDPAVVSHYLKDPLVHRKASARWAVEAIEANVWVKDHAAELRLPLLLLHGEEDRINTAAGSRQFFESVSFPDKKLHLVPGGYHEPHNDPGYEQVLQQVEEFLLSHVPVRAPSWDTRSTA</sequence>
<organism evidence="2 3">
    <name type="scientific">Archangium lansingense</name>
    <dbReference type="NCBI Taxonomy" id="2995310"/>
    <lineage>
        <taxon>Bacteria</taxon>
        <taxon>Pseudomonadati</taxon>
        <taxon>Myxococcota</taxon>
        <taxon>Myxococcia</taxon>
        <taxon>Myxococcales</taxon>
        <taxon>Cystobacterineae</taxon>
        <taxon>Archangiaceae</taxon>
        <taxon>Archangium</taxon>
    </lineage>
</organism>
<keyword evidence="3" id="KW-1185">Reference proteome</keyword>
<comment type="caution">
    <text evidence="2">The sequence shown here is derived from an EMBL/GenBank/DDBJ whole genome shotgun (WGS) entry which is preliminary data.</text>
</comment>
<dbReference type="PANTHER" id="PTHR11614">
    <property type="entry name" value="PHOSPHOLIPASE-RELATED"/>
    <property type="match status" value="1"/>
</dbReference>